<dbReference type="PANTHER" id="PTHR13604:SF0">
    <property type="entry name" value="ABASIC SITE PROCESSING PROTEIN HMCES"/>
    <property type="match status" value="1"/>
</dbReference>
<keyword evidence="4 8" id="KW-0378">Hydrolase</keyword>
<protein>
    <recommendedName>
        <fullName evidence="8">Abasic site processing protein</fullName>
        <ecNumber evidence="8">3.4.-.-</ecNumber>
    </recommendedName>
</protein>
<evidence type="ECO:0000256" key="2">
    <source>
        <dbReference type="ARBA" id="ARBA00022670"/>
    </source>
</evidence>
<dbReference type="Pfam" id="PF02586">
    <property type="entry name" value="SRAP"/>
    <property type="match status" value="1"/>
</dbReference>
<dbReference type="InterPro" id="IPR036590">
    <property type="entry name" value="SRAP-like"/>
</dbReference>
<dbReference type="PANTHER" id="PTHR13604">
    <property type="entry name" value="DC12-RELATED"/>
    <property type="match status" value="1"/>
</dbReference>
<keyword evidence="10" id="KW-1185">Reference proteome</keyword>
<dbReference type="EMBL" id="JAAMRR010001284">
    <property type="protein sequence ID" value="NGX98398.1"/>
    <property type="molecule type" value="Genomic_DNA"/>
</dbReference>
<organism evidence="9 10">
    <name type="scientific">Candidatus Afipia apatlaquensis</name>
    <dbReference type="NCBI Taxonomy" id="2712852"/>
    <lineage>
        <taxon>Bacteria</taxon>
        <taxon>Pseudomonadati</taxon>
        <taxon>Pseudomonadota</taxon>
        <taxon>Alphaproteobacteria</taxon>
        <taxon>Hyphomicrobiales</taxon>
        <taxon>Nitrobacteraceae</taxon>
        <taxon>Afipia</taxon>
    </lineage>
</organism>
<evidence type="ECO:0000256" key="4">
    <source>
        <dbReference type="ARBA" id="ARBA00022801"/>
    </source>
</evidence>
<dbReference type="GO" id="GO:0006508">
    <property type="term" value="P:proteolysis"/>
    <property type="evidence" value="ECO:0007669"/>
    <property type="project" value="UniProtKB-KW"/>
</dbReference>
<reference evidence="9" key="1">
    <citation type="submission" date="2020-02" db="EMBL/GenBank/DDBJ databases">
        <title>Draft genome sequence of Candidatus Afipia apatlaquensis IBT-C3, a potential strain for decolorization of textile dyes.</title>
        <authorList>
            <person name="Sanchez-Reyes A."/>
            <person name="Breton-Deval L."/>
            <person name="Mangelson H."/>
            <person name="Sanchez-Flores A."/>
        </authorList>
    </citation>
    <scope>NUCLEOTIDE SEQUENCE [LARGE SCALE GENOMIC DNA]</scope>
    <source>
        <strain evidence="9">IBT-C3</strain>
    </source>
</reference>
<evidence type="ECO:0000256" key="7">
    <source>
        <dbReference type="ARBA" id="ARBA00023239"/>
    </source>
</evidence>
<sequence length="233" mass="25991">MCNLYSITTNQEAIRALFGVLKDSVGNLPSMPAVFPDWEAPVVRGPDSARELIKMRWGMPNPPKFGGISTNIRNLASPHWRRWTKPENRCLVPATSFSEYNDKANSKSLKNIDGSPHPMAGKKDVVWFALNPSRPLFAFAGIWSEWEGARGTKSNPIDGKHLVYGFLTCEPNSIVASVHAKAMPVILTTKQEWDVWMRAPWDEASQLQRPLAASSLAEVMRGSEKEDRGDTLK</sequence>
<evidence type="ECO:0000256" key="5">
    <source>
        <dbReference type="ARBA" id="ARBA00023124"/>
    </source>
</evidence>
<dbReference type="GO" id="GO:0008233">
    <property type="term" value="F:peptidase activity"/>
    <property type="evidence" value="ECO:0007669"/>
    <property type="project" value="UniProtKB-KW"/>
</dbReference>
<evidence type="ECO:0000256" key="6">
    <source>
        <dbReference type="ARBA" id="ARBA00023125"/>
    </source>
</evidence>
<name>A0A7C9RJP2_9BRAD</name>
<keyword evidence="6" id="KW-0238">DNA-binding</keyword>
<dbReference type="GO" id="GO:0106300">
    <property type="term" value="P:protein-DNA covalent cross-linking repair"/>
    <property type="evidence" value="ECO:0007669"/>
    <property type="project" value="InterPro"/>
</dbReference>
<keyword evidence="5" id="KW-0190">Covalent protein-DNA linkage</keyword>
<dbReference type="AlphaFoldDB" id="A0A7C9RJP2"/>
<evidence type="ECO:0000313" key="10">
    <source>
        <dbReference type="Proteomes" id="UP000480266"/>
    </source>
</evidence>
<accession>A0A7C9RJP2</accession>
<dbReference type="Proteomes" id="UP000480266">
    <property type="component" value="Unassembled WGS sequence"/>
</dbReference>
<dbReference type="GO" id="GO:0016829">
    <property type="term" value="F:lyase activity"/>
    <property type="evidence" value="ECO:0007669"/>
    <property type="project" value="UniProtKB-KW"/>
</dbReference>
<comment type="similarity">
    <text evidence="1 8">Belongs to the SOS response-associated peptidase family.</text>
</comment>
<dbReference type="SUPFAM" id="SSF143081">
    <property type="entry name" value="BB1717-like"/>
    <property type="match status" value="1"/>
</dbReference>
<dbReference type="Gene3D" id="3.90.1680.20">
    <property type="match status" value="2"/>
</dbReference>
<evidence type="ECO:0000256" key="8">
    <source>
        <dbReference type="RuleBase" id="RU364100"/>
    </source>
</evidence>
<keyword evidence="3" id="KW-0227">DNA damage</keyword>
<dbReference type="InterPro" id="IPR003738">
    <property type="entry name" value="SRAP"/>
</dbReference>
<gene>
    <name evidence="9" type="ORF">G4V63_25295</name>
</gene>
<proteinExistence type="inferred from homology"/>
<dbReference type="GO" id="GO:0003697">
    <property type="term" value="F:single-stranded DNA binding"/>
    <property type="evidence" value="ECO:0007669"/>
    <property type="project" value="InterPro"/>
</dbReference>
<keyword evidence="2 8" id="KW-0645">Protease</keyword>
<keyword evidence="7" id="KW-0456">Lyase</keyword>
<dbReference type="EC" id="3.4.-.-" evidence="8"/>
<comment type="caution">
    <text evidence="9">The sequence shown here is derived from an EMBL/GenBank/DDBJ whole genome shotgun (WGS) entry which is preliminary data.</text>
</comment>
<evidence type="ECO:0000256" key="3">
    <source>
        <dbReference type="ARBA" id="ARBA00022763"/>
    </source>
</evidence>
<evidence type="ECO:0000256" key="1">
    <source>
        <dbReference type="ARBA" id="ARBA00008136"/>
    </source>
</evidence>
<evidence type="ECO:0000313" key="9">
    <source>
        <dbReference type="EMBL" id="NGX98398.1"/>
    </source>
</evidence>